<evidence type="ECO:0000256" key="4">
    <source>
        <dbReference type="ARBA" id="ARBA00022989"/>
    </source>
</evidence>
<evidence type="ECO:0000313" key="8">
    <source>
        <dbReference type="Ensembl" id="ENSEBUP00000002246.1"/>
    </source>
</evidence>
<dbReference type="GO" id="GO:0007165">
    <property type="term" value="P:signal transduction"/>
    <property type="evidence" value="ECO:0007669"/>
    <property type="project" value="TreeGrafter"/>
</dbReference>
<keyword evidence="4 6" id="KW-1133">Transmembrane helix</keyword>
<reference evidence="8" key="2">
    <citation type="submission" date="2025-09" db="UniProtKB">
        <authorList>
            <consortium name="Ensembl"/>
        </authorList>
    </citation>
    <scope>IDENTIFICATION</scope>
</reference>
<keyword evidence="3 6" id="KW-0812">Transmembrane</keyword>
<sequence length="296" mass="32611">MANVDVPYHKTMGVPSTQTVESVGRKRQATVLRVVDVVCVFLVSFPFVALELDIIRPFHQGFSCDDHSIKYPNLQDTVPDELLSAGGLLMAIFIVCSGEVLCVRFAKHHKKTMLKETLYRVLGSYLFGAAATLSLTAVAKATVGRLRPHFLAVCKPLNCSDGYSMGHVCTGSQKELIEARKSFFSGHASFAMYTMLYLALYLEARLTWRGARALRPFLQFLLLLSALYVGLSRVSDNKHHCSDVLTGFVVGAVNAVFVVTQMSNVFKKKKKELRYVGGIEMGLVANCKQPALVLAP</sequence>
<dbReference type="GO" id="GO:0005886">
    <property type="term" value="C:plasma membrane"/>
    <property type="evidence" value="ECO:0007669"/>
    <property type="project" value="TreeGrafter"/>
</dbReference>
<dbReference type="PANTHER" id="PTHR10165:SF103">
    <property type="entry name" value="PHOSPHOLIPID PHOSPHATASE HOMOLOG 1.2 HOMOLOG"/>
    <property type="match status" value="1"/>
</dbReference>
<proteinExistence type="inferred from homology"/>
<dbReference type="GeneTree" id="ENSGT00940000164486"/>
<evidence type="ECO:0000259" key="7">
    <source>
        <dbReference type="SMART" id="SM00014"/>
    </source>
</evidence>
<feature type="transmembrane region" description="Helical" evidence="6">
    <location>
        <begin position="82"/>
        <end position="106"/>
    </location>
</feature>
<dbReference type="SUPFAM" id="SSF48317">
    <property type="entry name" value="Acid phosphatase/Vanadium-dependent haloperoxidase"/>
    <property type="match status" value="1"/>
</dbReference>
<dbReference type="InterPro" id="IPR036938">
    <property type="entry name" value="PAP2/HPO_sf"/>
</dbReference>
<keyword evidence="5 6" id="KW-0472">Membrane</keyword>
<evidence type="ECO:0000256" key="2">
    <source>
        <dbReference type="ARBA" id="ARBA00008816"/>
    </source>
</evidence>
<dbReference type="GO" id="GO:0046839">
    <property type="term" value="P:phospholipid dephosphorylation"/>
    <property type="evidence" value="ECO:0007669"/>
    <property type="project" value="TreeGrafter"/>
</dbReference>
<dbReference type="InterPro" id="IPR000326">
    <property type="entry name" value="PAP2/HPO"/>
</dbReference>
<reference evidence="8" key="1">
    <citation type="submission" date="2025-08" db="UniProtKB">
        <authorList>
            <consortium name="Ensembl"/>
        </authorList>
    </citation>
    <scope>IDENTIFICATION</scope>
</reference>
<dbReference type="AlphaFoldDB" id="A0A8C4PX72"/>
<dbReference type="PANTHER" id="PTHR10165">
    <property type="entry name" value="LIPID PHOSPHATE PHOSPHATASE"/>
    <property type="match status" value="1"/>
</dbReference>
<name>A0A8C4PX72_EPTBU</name>
<dbReference type="Gene3D" id="1.20.144.10">
    <property type="entry name" value="Phosphatidic acid phosphatase type 2/haloperoxidase"/>
    <property type="match status" value="1"/>
</dbReference>
<dbReference type="GO" id="GO:0008195">
    <property type="term" value="F:phosphatidate phosphatase activity"/>
    <property type="evidence" value="ECO:0007669"/>
    <property type="project" value="TreeGrafter"/>
</dbReference>
<dbReference type="Proteomes" id="UP000694388">
    <property type="component" value="Unplaced"/>
</dbReference>
<dbReference type="InterPro" id="IPR043216">
    <property type="entry name" value="PAP-like"/>
</dbReference>
<dbReference type="Pfam" id="PF01569">
    <property type="entry name" value="PAP2"/>
    <property type="match status" value="1"/>
</dbReference>
<dbReference type="Ensembl" id="ENSEBUT00000002596.1">
    <property type="protein sequence ID" value="ENSEBUP00000002246.1"/>
    <property type="gene ID" value="ENSEBUG00000001765.1"/>
</dbReference>
<keyword evidence="9" id="KW-1185">Reference proteome</keyword>
<evidence type="ECO:0000256" key="1">
    <source>
        <dbReference type="ARBA" id="ARBA00004141"/>
    </source>
</evidence>
<feature type="transmembrane region" description="Helical" evidence="6">
    <location>
        <begin position="244"/>
        <end position="266"/>
    </location>
</feature>
<accession>A0A8C4PX72</accession>
<evidence type="ECO:0000256" key="6">
    <source>
        <dbReference type="SAM" id="Phobius"/>
    </source>
</evidence>
<feature type="domain" description="Phosphatidic acid phosphatase type 2/haloperoxidase" evidence="7">
    <location>
        <begin position="122"/>
        <end position="259"/>
    </location>
</feature>
<feature type="transmembrane region" description="Helical" evidence="6">
    <location>
        <begin position="214"/>
        <end position="232"/>
    </location>
</feature>
<comment type="similarity">
    <text evidence="2">Belongs to the PA-phosphatase related phosphoesterase family.</text>
</comment>
<dbReference type="GO" id="GO:0006644">
    <property type="term" value="P:phospholipid metabolic process"/>
    <property type="evidence" value="ECO:0007669"/>
    <property type="project" value="InterPro"/>
</dbReference>
<dbReference type="CDD" id="cd03384">
    <property type="entry name" value="PAP2_wunen"/>
    <property type="match status" value="1"/>
</dbReference>
<comment type="subcellular location">
    <subcellularLocation>
        <location evidence="1">Membrane</location>
        <topology evidence="1">Multi-pass membrane protein</topology>
    </subcellularLocation>
</comment>
<feature type="transmembrane region" description="Helical" evidence="6">
    <location>
        <begin position="183"/>
        <end position="202"/>
    </location>
</feature>
<evidence type="ECO:0000256" key="3">
    <source>
        <dbReference type="ARBA" id="ARBA00022692"/>
    </source>
</evidence>
<feature type="transmembrane region" description="Helical" evidence="6">
    <location>
        <begin position="118"/>
        <end position="139"/>
    </location>
</feature>
<evidence type="ECO:0000256" key="5">
    <source>
        <dbReference type="ARBA" id="ARBA00023136"/>
    </source>
</evidence>
<organism evidence="8 9">
    <name type="scientific">Eptatretus burgeri</name>
    <name type="common">Inshore hagfish</name>
    <dbReference type="NCBI Taxonomy" id="7764"/>
    <lineage>
        <taxon>Eukaryota</taxon>
        <taxon>Metazoa</taxon>
        <taxon>Chordata</taxon>
        <taxon>Craniata</taxon>
        <taxon>Vertebrata</taxon>
        <taxon>Cyclostomata</taxon>
        <taxon>Myxini</taxon>
        <taxon>Myxiniformes</taxon>
        <taxon>Myxinidae</taxon>
        <taxon>Eptatretinae</taxon>
        <taxon>Eptatretus</taxon>
    </lineage>
</organism>
<protein>
    <submittedName>
        <fullName evidence="8">Phosphatidic acid phosphatase type 2D</fullName>
    </submittedName>
</protein>
<dbReference type="SMART" id="SM00014">
    <property type="entry name" value="acidPPc"/>
    <property type="match status" value="1"/>
</dbReference>
<feature type="transmembrane region" description="Helical" evidence="6">
    <location>
        <begin position="31"/>
        <end position="50"/>
    </location>
</feature>
<evidence type="ECO:0000313" key="9">
    <source>
        <dbReference type="Proteomes" id="UP000694388"/>
    </source>
</evidence>